<evidence type="ECO:0000256" key="1">
    <source>
        <dbReference type="SAM" id="MobiDB-lite"/>
    </source>
</evidence>
<gene>
    <name evidence="2" type="ORF">D3227_36000</name>
</gene>
<dbReference type="Proteomes" id="UP000272706">
    <property type="component" value="Unassembled WGS sequence"/>
</dbReference>
<comment type="caution">
    <text evidence="2">The sequence shown here is derived from an EMBL/GenBank/DDBJ whole genome shotgun (WGS) entry which is preliminary data.</text>
</comment>
<accession>A0A3A5JZD6</accession>
<evidence type="ECO:0000313" key="3">
    <source>
        <dbReference type="Proteomes" id="UP000272706"/>
    </source>
</evidence>
<proteinExistence type="predicted"/>
<dbReference type="AlphaFoldDB" id="A0A3A5JZD6"/>
<feature type="region of interest" description="Disordered" evidence="1">
    <location>
        <begin position="63"/>
        <end position="83"/>
    </location>
</feature>
<dbReference type="EMBL" id="QZWZ01000061">
    <property type="protein sequence ID" value="RJT27535.1"/>
    <property type="molecule type" value="Genomic_DNA"/>
</dbReference>
<sequence>MGALYAYKDTPRQDAYRLERVDGETVEGIAVFYTTAEANKVIKHLDRRYRLMLGDRQIWPPADGNRRKRAGNIFQPTERFVPA</sequence>
<dbReference type="OrthoDB" id="8094263at2"/>
<protein>
    <submittedName>
        <fullName evidence="2">Uncharacterized protein</fullName>
    </submittedName>
</protein>
<evidence type="ECO:0000313" key="2">
    <source>
        <dbReference type="EMBL" id="RJT27535.1"/>
    </source>
</evidence>
<dbReference type="RefSeq" id="WP_147377775.1">
    <property type="nucleotide sequence ID" value="NZ_QZWZ01000061.1"/>
</dbReference>
<organism evidence="2 3">
    <name type="scientific">Mesorhizobium waimense</name>
    <dbReference type="NCBI Taxonomy" id="1300307"/>
    <lineage>
        <taxon>Bacteria</taxon>
        <taxon>Pseudomonadati</taxon>
        <taxon>Pseudomonadota</taxon>
        <taxon>Alphaproteobacteria</taxon>
        <taxon>Hyphomicrobiales</taxon>
        <taxon>Phyllobacteriaceae</taxon>
        <taxon>Mesorhizobium</taxon>
    </lineage>
</organism>
<keyword evidence="3" id="KW-1185">Reference proteome</keyword>
<reference evidence="2 3" key="1">
    <citation type="submission" date="2018-09" db="EMBL/GenBank/DDBJ databases">
        <title>Mesorhizobium carmichaelinearum sp. nov. isolated from Carmichaelinea spp. root nodules in New Zealand.</title>
        <authorList>
            <person name="De Meyer S.E."/>
        </authorList>
    </citation>
    <scope>NUCLEOTIDE SEQUENCE [LARGE SCALE GENOMIC DNA]</scope>
    <source>
        <strain evidence="2 3">ICMP19557</strain>
    </source>
</reference>
<name>A0A3A5JZD6_9HYPH</name>